<evidence type="ECO:0000259" key="2">
    <source>
        <dbReference type="Pfam" id="PF06527"/>
    </source>
</evidence>
<comment type="caution">
    <text evidence="3">The sequence shown here is derived from an EMBL/GenBank/DDBJ whole genome shotgun (WGS) entry which is preliminary data.</text>
</comment>
<evidence type="ECO:0000256" key="1">
    <source>
        <dbReference type="SAM" id="MobiDB-lite"/>
    </source>
</evidence>
<reference evidence="3 4" key="1">
    <citation type="submission" date="2019-04" db="EMBL/GenBank/DDBJ databases">
        <title>Microbes associate with the intestines of laboratory mice.</title>
        <authorList>
            <person name="Navarre W."/>
            <person name="Wong E."/>
            <person name="Huang K.C."/>
            <person name="Tropini C."/>
            <person name="Ng K."/>
            <person name="Yu B."/>
        </authorList>
    </citation>
    <scope>NUCLEOTIDE SEQUENCE [LARGE SCALE GENOMIC DNA]</scope>
    <source>
        <strain evidence="3 4">NM83_B4-11</strain>
    </source>
</reference>
<feature type="region of interest" description="Disordered" evidence="1">
    <location>
        <begin position="307"/>
        <end position="329"/>
    </location>
</feature>
<dbReference type="Pfam" id="PF06527">
    <property type="entry name" value="TniQ"/>
    <property type="match status" value="1"/>
</dbReference>
<protein>
    <recommendedName>
        <fullName evidence="2">TniQ domain-containing protein</fullName>
    </recommendedName>
</protein>
<dbReference type="RefSeq" id="WP_136451265.1">
    <property type="nucleotide sequence ID" value="NZ_SSTI01000004.1"/>
</dbReference>
<organism evidence="3 4">
    <name type="scientific">Sphingomonas olei</name>
    <dbReference type="NCBI Taxonomy" id="1886787"/>
    <lineage>
        <taxon>Bacteria</taxon>
        <taxon>Pseudomonadati</taxon>
        <taxon>Pseudomonadota</taxon>
        <taxon>Alphaproteobacteria</taxon>
        <taxon>Sphingomonadales</taxon>
        <taxon>Sphingomonadaceae</taxon>
        <taxon>Sphingomonas</taxon>
    </lineage>
</organism>
<dbReference type="InterPro" id="IPR009492">
    <property type="entry name" value="TniQ"/>
</dbReference>
<evidence type="ECO:0000313" key="3">
    <source>
        <dbReference type="EMBL" id="THG40654.1"/>
    </source>
</evidence>
<proteinExistence type="predicted"/>
<gene>
    <name evidence="3" type="ORF">E5988_07550</name>
</gene>
<accession>A0ABY2QIL2</accession>
<evidence type="ECO:0000313" key="4">
    <source>
        <dbReference type="Proteomes" id="UP000308038"/>
    </source>
</evidence>
<dbReference type="EMBL" id="SSTI01000004">
    <property type="protein sequence ID" value="THG40654.1"/>
    <property type="molecule type" value="Genomic_DNA"/>
</dbReference>
<dbReference type="Proteomes" id="UP000308038">
    <property type="component" value="Unassembled WGS sequence"/>
</dbReference>
<keyword evidence="4" id="KW-1185">Reference proteome</keyword>
<sequence length="454" mass="51779">MPLAFLPQFHPDELLYSVVARYGRWGRLRTGRVNENLFGTKSIKFSYDLPLQIGRLADTVGLDLPLTVSDIVRDHTLLPFHTALRERGEYDELARRMIAGENIQRTLKGTRAVLPWPDRLRYCPECDDVSRRLYGTPIWLRRHQLVTSLICLEHGGILLASDVDVTWGRDMTYRPASDHRGDAQAIAFPFSGEAMMRYRDITSYGHSMLGSQDHRNVWSPETDFKALARRKGFIVGKHVDMVGLIAEFDHHFGDVLSLWPRLQSFEGRKGLHWIYGLFSGLMFKNQPVCRALVTTFLEAREDGSGADAARRLAHKSTAKPPRPEMKPQARALRDDDKIVEEIRAVGERLRRKTPPARVTQGMLTRGVPGLQSMLQTYPLPRTRAALIEEAETHATFTPRKLRWMFEEAARRGEVISLSKLLGRRLFIDRDLVRSEWKRYYEGSGRGETSGSTAG</sequence>
<name>A0ABY2QIL2_9SPHN</name>
<feature type="domain" description="TniQ" evidence="2">
    <location>
        <begin position="6"/>
        <end position="155"/>
    </location>
</feature>